<reference evidence="1" key="1">
    <citation type="submission" date="2019-08" db="EMBL/GenBank/DDBJ databases">
        <authorList>
            <person name="Kucharzyk K."/>
            <person name="Murdoch R.W."/>
            <person name="Higgins S."/>
            <person name="Loffler F."/>
        </authorList>
    </citation>
    <scope>NUCLEOTIDE SEQUENCE</scope>
</reference>
<dbReference type="EMBL" id="VSSQ01077446">
    <property type="protein sequence ID" value="MPN27521.1"/>
    <property type="molecule type" value="Genomic_DNA"/>
</dbReference>
<evidence type="ECO:0000313" key="1">
    <source>
        <dbReference type="EMBL" id="MPN27521.1"/>
    </source>
</evidence>
<organism evidence="1">
    <name type="scientific">bioreactor metagenome</name>
    <dbReference type="NCBI Taxonomy" id="1076179"/>
    <lineage>
        <taxon>unclassified sequences</taxon>
        <taxon>metagenomes</taxon>
        <taxon>ecological metagenomes</taxon>
    </lineage>
</organism>
<dbReference type="AlphaFoldDB" id="A0A645GKN6"/>
<name>A0A645GKN6_9ZZZZ</name>
<proteinExistence type="predicted"/>
<protein>
    <submittedName>
        <fullName evidence="1">Uncharacterized protein</fullName>
    </submittedName>
</protein>
<comment type="caution">
    <text evidence="1">The sequence shown here is derived from an EMBL/GenBank/DDBJ whole genome shotgun (WGS) entry which is preliminary data.</text>
</comment>
<gene>
    <name evidence="1" type="ORF">SDC9_174955</name>
</gene>
<accession>A0A645GKN6</accession>
<sequence>MLIDYNDARILHSPCLAKGQAIIAAPVVDQDDLQLRIALSKQTVKACVQILSGIVHRYNNADQTFDHQVHSLVFCERIIAQLPCRVKDCFNRANIVKYKGHYSQLKGDDLVFGVKRKESGCVSGFIWHERSVC</sequence>